<organism evidence="2 3">
    <name type="scientific">Candidatus Borkfalkia excrementavium</name>
    <dbReference type="NCBI Taxonomy" id="2838505"/>
    <lineage>
        <taxon>Bacteria</taxon>
        <taxon>Bacillati</taxon>
        <taxon>Bacillota</taxon>
        <taxon>Clostridia</taxon>
        <taxon>Christensenellales</taxon>
        <taxon>Christensenellaceae</taxon>
        <taxon>Candidatus Borkfalkia</taxon>
    </lineage>
</organism>
<comment type="caution">
    <text evidence="2">The sequence shown here is derived from an EMBL/GenBank/DDBJ whole genome shotgun (WGS) entry which is preliminary data.</text>
</comment>
<feature type="signal peptide" evidence="1">
    <location>
        <begin position="1"/>
        <end position="21"/>
    </location>
</feature>
<evidence type="ECO:0000313" key="3">
    <source>
        <dbReference type="Proteomes" id="UP000824135"/>
    </source>
</evidence>
<protein>
    <submittedName>
        <fullName evidence="2">Uncharacterized protein</fullName>
    </submittedName>
</protein>
<dbReference type="EMBL" id="DXCO01000001">
    <property type="protein sequence ID" value="HIY77416.1"/>
    <property type="molecule type" value="Genomic_DNA"/>
</dbReference>
<reference evidence="2" key="2">
    <citation type="submission" date="2021-04" db="EMBL/GenBank/DDBJ databases">
        <authorList>
            <person name="Gilroy R."/>
        </authorList>
    </citation>
    <scope>NUCLEOTIDE SEQUENCE</scope>
    <source>
        <strain evidence="2">CHK199-9574</strain>
    </source>
</reference>
<reference evidence="2" key="1">
    <citation type="journal article" date="2021" name="PeerJ">
        <title>Extensive microbial diversity within the chicken gut microbiome revealed by metagenomics and culture.</title>
        <authorList>
            <person name="Gilroy R."/>
            <person name="Ravi A."/>
            <person name="Getino M."/>
            <person name="Pursley I."/>
            <person name="Horton D.L."/>
            <person name="Alikhan N.F."/>
            <person name="Baker D."/>
            <person name="Gharbi K."/>
            <person name="Hall N."/>
            <person name="Watson M."/>
            <person name="Adriaenssens E.M."/>
            <person name="Foster-Nyarko E."/>
            <person name="Jarju S."/>
            <person name="Secka A."/>
            <person name="Antonio M."/>
            <person name="Oren A."/>
            <person name="Chaudhuri R.R."/>
            <person name="La Ragione R."/>
            <person name="Hildebrand F."/>
            <person name="Pallen M.J."/>
        </authorList>
    </citation>
    <scope>NUCLEOTIDE SEQUENCE</scope>
    <source>
        <strain evidence="2">CHK199-9574</strain>
    </source>
</reference>
<sequence>MKKFTAVLAALLILFTATLFAACDQKDNGASDRVSEEEWEKAFDLENVTLRYLNTATDEESGEVQMTTDCIYKFCETDGANVCYGKGSTTMPSMPEPNRNENEFYIQEKDGKIYNYAKDGSGNWTVTENAAISVSYLKSVIGLVREEYKNMQFDAERGIYSLFSPITLDGPPYENYETPPVLEEAELTFFGGNLTKIYYQLHGNGVISEVWMELYDHGKTEIALPDVG</sequence>
<dbReference type="PROSITE" id="PS51257">
    <property type="entry name" value="PROKAR_LIPOPROTEIN"/>
    <property type="match status" value="1"/>
</dbReference>
<evidence type="ECO:0000256" key="1">
    <source>
        <dbReference type="SAM" id="SignalP"/>
    </source>
</evidence>
<name>A0A9D2CFM0_9FIRM</name>
<dbReference type="Proteomes" id="UP000824135">
    <property type="component" value="Unassembled WGS sequence"/>
</dbReference>
<keyword evidence="1" id="KW-0732">Signal</keyword>
<feature type="chain" id="PRO_5038493580" evidence="1">
    <location>
        <begin position="22"/>
        <end position="228"/>
    </location>
</feature>
<proteinExistence type="predicted"/>
<evidence type="ECO:0000313" key="2">
    <source>
        <dbReference type="EMBL" id="HIY77416.1"/>
    </source>
</evidence>
<dbReference type="AlphaFoldDB" id="A0A9D2CFM0"/>
<gene>
    <name evidence="2" type="ORF">H9728_00045</name>
</gene>
<accession>A0A9D2CFM0</accession>